<sequence length="71" mass="7807">MFARSDVEPLTPVRSLQRSNTKVGQRVGEATDRVASMLVRKCRNRADLGIGSDFTANGAFYVSIGWLCDTN</sequence>
<feature type="compositionally biased region" description="Polar residues" evidence="1">
    <location>
        <begin position="14"/>
        <end position="23"/>
    </location>
</feature>
<keyword evidence="3" id="KW-1185">Reference proteome</keyword>
<dbReference type="Proteomes" id="UP000215931">
    <property type="component" value="Unassembled WGS sequence"/>
</dbReference>
<feature type="region of interest" description="Disordered" evidence="1">
    <location>
        <begin position="1"/>
        <end position="25"/>
    </location>
</feature>
<evidence type="ECO:0000313" key="2">
    <source>
        <dbReference type="EMBL" id="PAP93285.1"/>
    </source>
</evidence>
<evidence type="ECO:0000256" key="1">
    <source>
        <dbReference type="SAM" id="MobiDB-lite"/>
    </source>
</evidence>
<reference evidence="2 3" key="1">
    <citation type="submission" date="2017-08" db="EMBL/GenBank/DDBJ databases">
        <title>Mesorhizobium wenxinae sp. nov., a novel rhizobial species isolated from root nodules of chickpea (Cicer arietinum L.).</title>
        <authorList>
            <person name="Zhang J."/>
        </authorList>
    </citation>
    <scope>NUCLEOTIDE SEQUENCE [LARGE SCALE GENOMIC DNA]</scope>
    <source>
        <strain evidence="3">WYCCWR 10019</strain>
    </source>
</reference>
<organism evidence="2 3">
    <name type="scientific">Mesorhizobium wenxiniae</name>
    <dbReference type="NCBI Taxonomy" id="2014805"/>
    <lineage>
        <taxon>Bacteria</taxon>
        <taxon>Pseudomonadati</taxon>
        <taxon>Pseudomonadota</taxon>
        <taxon>Alphaproteobacteria</taxon>
        <taxon>Hyphomicrobiales</taxon>
        <taxon>Phyllobacteriaceae</taxon>
        <taxon>Mesorhizobium</taxon>
    </lineage>
</organism>
<protein>
    <submittedName>
        <fullName evidence="2">Uncharacterized protein</fullName>
    </submittedName>
</protein>
<proteinExistence type="predicted"/>
<dbReference type="EMBL" id="NPKH01000027">
    <property type="protein sequence ID" value="PAP93285.1"/>
    <property type="molecule type" value="Genomic_DNA"/>
</dbReference>
<dbReference type="AlphaFoldDB" id="A0A271KE34"/>
<gene>
    <name evidence="2" type="ORF">CIT31_22725</name>
</gene>
<name>A0A271KE34_9HYPH</name>
<comment type="caution">
    <text evidence="2">The sequence shown here is derived from an EMBL/GenBank/DDBJ whole genome shotgun (WGS) entry which is preliminary data.</text>
</comment>
<accession>A0A271KE34</accession>
<evidence type="ECO:0000313" key="3">
    <source>
        <dbReference type="Proteomes" id="UP000215931"/>
    </source>
</evidence>